<comment type="caution">
    <text evidence="2">The sequence shown here is derived from an EMBL/GenBank/DDBJ whole genome shotgun (WGS) entry which is preliminary data.</text>
</comment>
<protein>
    <submittedName>
        <fullName evidence="2">Uncharacterized protein</fullName>
    </submittedName>
</protein>
<organism evidence="2 3">
    <name type="scientific">Cryoendolithus antarcticus</name>
    <dbReference type="NCBI Taxonomy" id="1507870"/>
    <lineage>
        <taxon>Eukaryota</taxon>
        <taxon>Fungi</taxon>
        <taxon>Dikarya</taxon>
        <taxon>Ascomycota</taxon>
        <taxon>Pezizomycotina</taxon>
        <taxon>Dothideomycetes</taxon>
        <taxon>Dothideomycetidae</taxon>
        <taxon>Cladosporiales</taxon>
        <taxon>Cladosporiaceae</taxon>
        <taxon>Cryoendolithus</taxon>
    </lineage>
</organism>
<keyword evidence="3" id="KW-1185">Reference proteome</keyword>
<dbReference type="AlphaFoldDB" id="A0A1V8SU67"/>
<accession>A0A1V8SU67</accession>
<sequence length="189" mass="21184">MGVPTPAEALATFQPASAGAYNPGTVVIFFDARGFKSAQDQLPTYQSYWLETKYRLGWPSIWYTTDLEPGKLRLVWYTHTGTEGSREYPLHMAYTVKEMYDSLSGDGFRPMILGWSLENPFPMIGGSEPPEEPKQPKVRKATTWSNNVSGHAKGANPHERVMAIIAKEEERQKERRAGEMKGEKDGVAV</sequence>
<feature type="region of interest" description="Disordered" evidence="1">
    <location>
        <begin position="169"/>
        <end position="189"/>
    </location>
</feature>
<name>A0A1V8SU67_9PEZI</name>
<evidence type="ECO:0000313" key="2">
    <source>
        <dbReference type="EMBL" id="OQO02581.1"/>
    </source>
</evidence>
<dbReference type="OrthoDB" id="3589080at2759"/>
<dbReference type="EMBL" id="NAJO01000027">
    <property type="protein sequence ID" value="OQO02581.1"/>
    <property type="molecule type" value="Genomic_DNA"/>
</dbReference>
<dbReference type="Proteomes" id="UP000192596">
    <property type="component" value="Unassembled WGS sequence"/>
</dbReference>
<gene>
    <name evidence="2" type="ORF">B0A48_12109</name>
</gene>
<evidence type="ECO:0000313" key="3">
    <source>
        <dbReference type="Proteomes" id="UP000192596"/>
    </source>
</evidence>
<dbReference type="InParanoid" id="A0A1V8SU67"/>
<proteinExistence type="predicted"/>
<reference evidence="3" key="1">
    <citation type="submission" date="2017-03" db="EMBL/GenBank/DDBJ databases">
        <title>Genomes of endolithic fungi from Antarctica.</title>
        <authorList>
            <person name="Coleine C."/>
            <person name="Masonjones S."/>
            <person name="Stajich J.E."/>
        </authorList>
    </citation>
    <scope>NUCLEOTIDE SEQUENCE [LARGE SCALE GENOMIC DNA]</scope>
    <source>
        <strain evidence="3">CCFEE 5527</strain>
    </source>
</reference>
<evidence type="ECO:0000256" key="1">
    <source>
        <dbReference type="SAM" id="MobiDB-lite"/>
    </source>
</evidence>